<evidence type="ECO:0000313" key="3">
    <source>
        <dbReference type="Proteomes" id="UP001597463"/>
    </source>
</evidence>
<dbReference type="InterPro" id="IPR017507">
    <property type="entry name" value="Tscrpt_reg_HipB-like"/>
</dbReference>
<accession>A0ABW5URY8</accession>
<evidence type="ECO:0000259" key="1">
    <source>
        <dbReference type="PROSITE" id="PS50943"/>
    </source>
</evidence>
<reference evidence="3" key="1">
    <citation type="journal article" date="2019" name="Int. J. Syst. Evol. Microbiol.">
        <title>The Global Catalogue of Microorganisms (GCM) 10K type strain sequencing project: providing services to taxonomists for standard genome sequencing and annotation.</title>
        <authorList>
            <consortium name="The Broad Institute Genomics Platform"/>
            <consortium name="The Broad Institute Genome Sequencing Center for Infectious Disease"/>
            <person name="Wu L."/>
            <person name="Ma J."/>
        </authorList>
    </citation>
    <scope>NUCLEOTIDE SEQUENCE [LARGE SCALE GENOMIC DNA]</scope>
    <source>
        <strain evidence="3">TISTR 1906</strain>
    </source>
</reference>
<dbReference type="Proteomes" id="UP001597463">
    <property type="component" value="Unassembled WGS sequence"/>
</dbReference>
<dbReference type="SUPFAM" id="SSF47413">
    <property type="entry name" value="lambda repressor-like DNA-binding domains"/>
    <property type="match status" value="1"/>
</dbReference>
<organism evidence="2 3">
    <name type="scientific">Comamonas terrae</name>
    <dbReference type="NCBI Taxonomy" id="673548"/>
    <lineage>
        <taxon>Bacteria</taxon>
        <taxon>Pseudomonadati</taxon>
        <taxon>Pseudomonadota</taxon>
        <taxon>Betaproteobacteria</taxon>
        <taxon>Burkholderiales</taxon>
        <taxon>Comamonadaceae</taxon>
        <taxon>Comamonas</taxon>
    </lineage>
</organism>
<dbReference type="Pfam" id="PF01381">
    <property type="entry name" value="HTH_3"/>
    <property type="match status" value="1"/>
</dbReference>
<dbReference type="InterPro" id="IPR001387">
    <property type="entry name" value="Cro/C1-type_HTH"/>
</dbReference>
<dbReference type="RefSeq" id="WP_066478326.1">
    <property type="nucleotide sequence ID" value="NZ_BCNT01000008.1"/>
</dbReference>
<comment type="caution">
    <text evidence="2">The sequence shown here is derived from an EMBL/GenBank/DDBJ whole genome shotgun (WGS) entry which is preliminary data.</text>
</comment>
<name>A0ABW5URY8_9BURK</name>
<dbReference type="NCBIfam" id="TIGR03070">
    <property type="entry name" value="couple_hipB"/>
    <property type="match status" value="1"/>
</dbReference>
<dbReference type="SMART" id="SM00530">
    <property type="entry name" value="HTH_XRE"/>
    <property type="match status" value="1"/>
</dbReference>
<proteinExistence type="predicted"/>
<gene>
    <name evidence="2" type="ORF">ACFSW6_14120</name>
</gene>
<dbReference type="CDD" id="cd00093">
    <property type="entry name" value="HTH_XRE"/>
    <property type="match status" value="1"/>
</dbReference>
<keyword evidence="3" id="KW-1185">Reference proteome</keyword>
<evidence type="ECO:0000313" key="2">
    <source>
        <dbReference type="EMBL" id="MFD2755230.1"/>
    </source>
</evidence>
<feature type="domain" description="HTH cro/C1-type" evidence="1">
    <location>
        <begin position="14"/>
        <end position="68"/>
    </location>
</feature>
<dbReference type="EMBL" id="JBHUMV010000006">
    <property type="protein sequence ID" value="MFD2755230.1"/>
    <property type="molecule type" value="Genomic_DNA"/>
</dbReference>
<sequence>MTTIHTADQLGTALRTARKQLGLTQPQLALAAGVGTRFIVDLESGKPTVRLEHVLRVIDALGGELQLAGLPVAAPEGTAERAAAVEERRGHGV</sequence>
<protein>
    <submittedName>
        <fullName evidence="2">Helix-turn-helix transcriptional regulator</fullName>
    </submittedName>
</protein>
<dbReference type="Gene3D" id="1.10.260.40">
    <property type="entry name" value="lambda repressor-like DNA-binding domains"/>
    <property type="match status" value="1"/>
</dbReference>
<dbReference type="InterPro" id="IPR010982">
    <property type="entry name" value="Lambda_DNA-bd_dom_sf"/>
</dbReference>
<dbReference type="PROSITE" id="PS50943">
    <property type="entry name" value="HTH_CROC1"/>
    <property type="match status" value="1"/>
</dbReference>